<protein>
    <submittedName>
        <fullName evidence="1">Uncharacterized protein</fullName>
    </submittedName>
</protein>
<reference evidence="1 2" key="1">
    <citation type="submission" date="2016-10" db="EMBL/GenBank/DDBJ databases">
        <authorList>
            <person name="de Groot N.N."/>
        </authorList>
    </citation>
    <scope>NUCLEOTIDE SEQUENCE [LARGE SCALE GENOMIC DNA]</scope>
    <source>
        <strain evidence="1 2">JCM 11308</strain>
    </source>
</reference>
<keyword evidence="2" id="KW-1185">Reference proteome</keyword>
<proteinExistence type="predicted"/>
<dbReference type="Proteomes" id="UP000199417">
    <property type="component" value="Unassembled WGS sequence"/>
</dbReference>
<name>A0A1G7DN76_9NOCA</name>
<accession>A0A1G7DN76</accession>
<evidence type="ECO:0000313" key="2">
    <source>
        <dbReference type="Proteomes" id="UP000199417"/>
    </source>
</evidence>
<gene>
    <name evidence="1" type="ORF">SAMN05444580_12017</name>
</gene>
<evidence type="ECO:0000313" key="1">
    <source>
        <dbReference type="EMBL" id="SDE52953.1"/>
    </source>
</evidence>
<organism evidence="1 2">
    <name type="scientific">Rhodococcus tukisamuensis</name>
    <dbReference type="NCBI Taxonomy" id="168276"/>
    <lineage>
        <taxon>Bacteria</taxon>
        <taxon>Bacillati</taxon>
        <taxon>Actinomycetota</taxon>
        <taxon>Actinomycetes</taxon>
        <taxon>Mycobacteriales</taxon>
        <taxon>Nocardiaceae</taxon>
        <taxon>Rhodococcus</taxon>
    </lineage>
</organism>
<sequence length="73" mass="7903">MAIGLRFKDSAAFFPLADPDTVHRVDSAIIAGSLASPDAFEGVTSFLGRRDPQLPGKVWTDVPDIDWGWRSAS</sequence>
<dbReference type="EMBL" id="FNAB01000020">
    <property type="protein sequence ID" value="SDE52953.1"/>
    <property type="molecule type" value="Genomic_DNA"/>
</dbReference>
<dbReference type="AlphaFoldDB" id="A0A1G7DN76"/>
<dbReference type="STRING" id="168276.SAMN05444580_12017"/>